<keyword evidence="3" id="KW-1185">Reference proteome</keyword>
<dbReference type="EMBL" id="BRPK01000009">
    <property type="protein sequence ID" value="GLB41260.1"/>
    <property type="molecule type" value="Genomic_DNA"/>
</dbReference>
<protein>
    <submittedName>
        <fullName evidence="2">Uncharacterized protein</fullName>
    </submittedName>
</protein>
<reference evidence="2" key="1">
    <citation type="submission" date="2022-07" db="EMBL/GenBank/DDBJ databases">
        <title>The genome of Lyophyllum shimeji provides insight into the initial evolution of ectomycorrhizal fungal genome.</title>
        <authorList>
            <person name="Kobayashi Y."/>
            <person name="Shibata T."/>
            <person name="Hirakawa H."/>
            <person name="Shigenobu S."/>
            <person name="Nishiyama T."/>
            <person name="Yamada A."/>
            <person name="Hasebe M."/>
            <person name="Kawaguchi M."/>
        </authorList>
    </citation>
    <scope>NUCLEOTIDE SEQUENCE</scope>
    <source>
        <strain evidence="2">AT787</strain>
    </source>
</reference>
<dbReference type="Proteomes" id="UP001063166">
    <property type="component" value="Unassembled WGS sequence"/>
</dbReference>
<sequence>MSLASQDFSTRDQSLRATSSGRAPTYNLGTECLRSELPRGEGNEQALSPSRNPNFNAGDSFYAPLPWISFLDVALRTHAWRPFQSSVNEAKDKGQILLLSEPIRNSLSDWHRMNCSKVLGDDITLGWKDTQHPRTGSSAVICVQARTARASRNPTNIVHSV</sequence>
<evidence type="ECO:0000313" key="2">
    <source>
        <dbReference type="EMBL" id="GLB41260.1"/>
    </source>
</evidence>
<dbReference type="AlphaFoldDB" id="A0A9P3URF0"/>
<gene>
    <name evidence="2" type="ORF">LshimejAT787_0904750</name>
</gene>
<evidence type="ECO:0000256" key="1">
    <source>
        <dbReference type="SAM" id="MobiDB-lite"/>
    </source>
</evidence>
<evidence type="ECO:0000313" key="3">
    <source>
        <dbReference type="Proteomes" id="UP001063166"/>
    </source>
</evidence>
<name>A0A9P3URF0_LYOSH</name>
<feature type="region of interest" description="Disordered" evidence="1">
    <location>
        <begin position="1"/>
        <end position="27"/>
    </location>
</feature>
<comment type="caution">
    <text evidence="2">The sequence shown here is derived from an EMBL/GenBank/DDBJ whole genome shotgun (WGS) entry which is preliminary data.</text>
</comment>
<accession>A0A9P3URF0</accession>
<proteinExistence type="predicted"/>
<organism evidence="2 3">
    <name type="scientific">Lyophyllum shimeji</name>
    <name type="common">Hon-shimeji</name>
    <name type="synonym">Tricholoma shimeji</name>
    <dbReference type="NCBI Taxonomy" id="47721"/>
    <lineage>
        <taxon>Eukaryota</taxon>
        <taxon>Fungi</taxon>
        <taxon>Dikarya</taxon>
        <taxon>Basidiomycota</taxon>
        <taxon>Agaricomycotina</taxon>
        <taxon>Agaricomycetes</taxon>
        <taxon>Agaricomycetidae</taxon>
        <taxon>Agaricales</taxon>
        <taxon>Tricholomatineae</taxon>
        <taxon>Lyophyllaceae</taxon>
        <taxon>Lyophyllum</taxon>
    </lineage>
</organism>